<dbReference type="InParanoid" id="A0A1I2EL63"/>
<dbReference type="AlphaFoldDB" id="A0A1I2EL63"/>
<dbReference type="EMBL" id="FONA01000023">
    <property type="protein sequence ID" value="SFE93605.1"/>
    <property type="molecule type" value="Genomic_DNA"/>
</dbReference>
<proteinExistence type="predicted"/>
<dbReference type="eggNOG" id="ENOG502ZBW2">
    <property type="taxonomic scope" value="Bacteria"/>
</dbReference>
<evidence type="ECO:0000313" key="2">
    <source>
        <dbReference type="Proteomes" id="UP000181976"/>
    </source>
</evidence>
<dbReference type="OrthoDB" id="1114533at2"/>
<reference evidence="1 2" key="1">
    <citation type="submission" date="2016-10" db="EMBL/GenBank/DDBJ databases">
        <authorList>
            <person name="de Groot N.N."/>
        </authorList>
    </citation>
    <scope>NUCLEOTIDE SEQUENCE [LARGE SCALE GENOMIC DNA]</scope>
    <source>
        <strain evidence="1 2">DSM 19012</strain>
    </source>
</reference>
<sequence>MPYRRLPNTDQARLRALKTAQSKGAQISPLELAFSQKLLFEVKVFVPQFEQAIRQYQFSKERQSKFGKLLSEHFRIARMYLSHFLQVVNMAIARGELKPNVRTFYGLNETDKNLPEINTEQQLIHWGEKVIQGEEKRMGQGGSRVFNPTIAMVKVHFEKFLENYNIHKDLVKTSQKMQKKVAAEREIADSLIVKIWNEVEAFFGDLEPDQKREKASEYGVVYIYRPSEITKKNN</sequence>
<name>A0A1I2EL63_9BACT</name>
<gene>
    <name evidence="1" type="ORF">SAMN05444380_12322</name>
</gene>
<keyword evidence="2" id="KW-1185">Reference proteome</keyword>
<dbReference type="Proteomes" id="UP000181976">
    <property type="component" value="Unassembled WGS sequence"/>
</dbReference>
<dbReference type="RefSeq" id="WP_010528761.1">
    <property type="nucleotide sequence ID" value="NZ_AFSL01000096.1"/>
</dbReference>
<evidence type="ECO:0000313" key="1">
    <source>
        <dbReference type="EMBL" id="SFE93605.1"/>
    </source>
</evidence>
<organism evidence="1 2">
    <name type="scientific">Thermophagus xiamenensis</name>
    <dbReference type="NCBI Taxonomy" id="385682"/>
    <lineage>
        <taxon>Bacteria</taxon>
        <taxon>Pseudomonadati</taxon>
        <taxon>Bacteroidota</taxon>
        <taxon>Bacteroidia</taxon>
        <taxon>Marinilabiliales</taxon>
        <taxon>Marinilabiliaceae</taxon>
        <taxon>Thermophagus</taxon>
    </lineage>
</organism>
<protein>
    <submittedName>
        <fullName evidence="1">Uncharacterized protein</fullName>
    </submittedName>
</protein>
<accession>A0A1I2EL63</accession>
<dbReference type="STRING" id="385682.SAMN05444380_12322"/>